<evidence type="ECO:0000256" key="2">
    <source>
        <dbReference type="ARBA" id="ARBA00024195"/>
    </source>
</evidence>
<dbReference type="InterPro" id="IPR001314">
    <property type="entry name" value="Peptidase_S1A"/>
</dbReference>
<dbReference type="PANTHER" id="PTHR24256">
    <property type="entry name" value="TRYPTASE-RELATED"/>
    <property type="match status" value="1"/>
</dbReference>
<feature type="signal peptide" evidence="4">
    <location>
        <begin position="1"/>
        <end position="19"/>
    </location>
</feature>
<feature type="chain" id="PRO_5009312577" evidence="4">
    <location>
        <begin position="20"/>
        <end position="298"/>
    </location>
</feature>
<dbReference type="PROSITE" id="PS50240">
    <property type="entry name" value="TRYPSIN_DOM"/>
    <property type="match status" value="1"/>
</dbReference>
<comment type="similarity">
    <text evidence="2">Belongs to the peptidase S1 family. CLIP subfamily.</text>
</comment>
<evidence type="ECO:0000256" key="1">
    <source>
        <dbReference type="ARBA" id="ARBA00023157"/>
    </source>
</evidence>
<feature type="domain" description="Peptidase S1" evidence="5">
    <location>
        <begin position="27"/>
        <end position="292"/>
    </location>
</feature>
<dbReference type="InterPro" id="IPR009003">
    <property type="entry name" value="Peptidase_S1_PA"/>
</dbReference>
<evidence type="ECO:0000256" key="4">
    <source>
        <dbReference type="SAM" id="SignalP"/>
    </source>
</evidence>
<keyword evidence="3" id="KW-0720">Serine protease</keyword>
<dbReference type="CDD" id="cd00190">
    <property type="entry name" value="Tryp_SPc"/>
    <property type="match status" value="1"/>
</dbReference>
<dbReference type="PRINTS" id="PR00722">
    <property type="entry name" value="CHYMOTRYPSIN"/>
</dbReference>
<dbReference type="Gene3D" id="2.40.10.10">
    <property type="entry name" value="Trypsin-like serine proteases"/>
    <property type="match status" value="1"/>
</dbReference>
<accession>A0A1I7YTA3</accession>
<dbReference type="GO" id="GO:0004252">
    <property type="term" value="F:serine-type endopeptidase activity"/>
    <property type="evidence" value="ECO:0007669"/>
    <property type="project" value="InterPro"/>
</dbReference>
<dbReference type="SUPFAM" id="SSF50494">
    <property type="entry name" value="Trypsin-like serine proteases"/>
    <property type="match status" value="1"/>
</dbReference>
<protein>
    <submittedName>
        <fullName evidence="7">Peptidase S1 domain-containing protein</fullName>
    </submittedName>
</protein>
<dbReference type="Proteomes" id="UP000095287">
    <property type="component" value="Unplaced"/>
</dbReference>
<dbReference type="PROSITE" id="PS00135">
    <property type="entry name" value="TRYPSIN_SER"/>
    <property type="match status" value="1"/>
</dbReference>
<sequence length="298" mass="32728">MAFSHVLSLLVSIALVTFAAPLNGNDILGGVPAINGEWPWQIYLVFYNPVTGRSMNCGGALLTNRHIVTAAHCSFGMEPQNARAMLGSVKRNDNVRDNPFVIYLDAQRIWIHPTYDENDPSFRNDISILELTTDVEFNDYIQPIKVRWNDSNLRNKIAVITGWGMTSPSTRGGLDLMQTEVPFIDDDYCSSSHKRPMNKTQECPYQKDEKISGYAGISVDGTQICAGSHGRGTAPGDSGGPLVAKGSDGQWYLVGLTSFGENSVAGLVDQYKYPGVYLRLSQYCAHISRATNFTTSCV</sequence>
<evidence type="ECO:0000259" key="5">
    <source>
        <dbReference type="PROSITE" id="PS50240"/>
    </source>
</evidence>
<dbReference type="FunFam" id="2.40.10.10:FF:000068">
    <property type="entry name" value="transmembrane protease serine 2"/>
    <property type="match status" value="1"/>
</dbReference>
<organism evidence="6 7">
    <name type="scientific">Steinernema glaseri</name>
    <dbReference type="NCBI Taxonomy" id="37863"/>
    <lineage>
        <taxon>Eukaryota</taxon>
        <taxon>Metazoa</taxon>
        <taxon>Ecdysozoa</taxon>
        <taxon>Nematoda</taxon>
        <taxon>Chromadorea</taxon>
        <taxon>Rhabditida</taxon>
        <taxon>Tylenchina</taxon>
        <taxon>Panagrolaimomorpha</taxon>
        <taxon>Strongyloidoidea</taxon>
        <taxon>Steinernematidae</taxon>
        <taxon>Steinernema</taxon>
    </lineage>
</organism>
<evidence type="ECO:0000256" key="3">
    <source>
        <dbReference type="RuleBase" id="RU363034"/>
    </source>
</evidence>
<evidence type="ECO:0000313" key="7">
    <source>
        <dbReference type="WBParaSite" id="L893_g19618.t1"/>
    </source>
</evidence>
<reference evidence="7" key="1">
    <citation type="submission" date="2016-11" db="UniProtKB">
        <authorList>
            <consortium name="WormBaseParasite"/>
        </authorList>
    </citation>
    <scope>IDENTIFICATION</scope>
</reference>
<keyword evidence="3" id="KW-0645">Protease</keyword>
<proteinExistence type="inferred from homology"/>
<name>A0A1I7YTA3_9BILA</name>
<evidence type="ECO:0000313" key="6">
    <source>
        <dbReference type="Proteomes" id="UP000095287"/>
    </source>
</evidence>
<dbReference type="WBParaSite" id="L893_g19618.t1">
    <property type="protein sequence ID" value="L893_g19618.t1"/>
    <property type="gene ID" value="L893_g19618"/>
</dbReference>
<dbReference type="Pfam" id="PF00089">
    <property type="entry name" value="Trypsin"/>
    <property type="match status" value="1"/>
</dbReference>
<dbReference type="InterPro" id="IPR043504">
    <property type="entry name" value="Peptidase_S1_PA_chymotrypsin"/>
</dbReference>
<keyword evidence="1" id="KW-1015">Disulfide bond</keyword>
<dbReference type="SMART" id="SM00020">
    <property type="entry name" value="Tryp_SPc"/>
    <property type="match status" value="1"/>
</dbReference>
<dbReference type="InterPro" id="IPR001254">
    <property type="entry name" value="Trypsin_dom"/>
</dbReference>
<dbReference type="InterPro" id="IPR033116">
    <property type="entry name" value="TRYPSIN_SER"/>
</dbReference>
<keyword evidence="6" id="KW-1185">Reference proteome</keyword>
<keyword evidence="3" id="KW-0378">Hydrolase</keyword>
<dbReference type="GO" id="GO:0006508">
    <property type="term" value="P:proteolysis"/>
    <property type="evidence" value="ECO:0007669"/>
    <property type="project" value="UniProtKB-KW"/>
</dbReference>
<dbReference type="PROSITE" id="PS00134">
    <property type="entry name" value="TRYPSIN_HIS"/>
    <property type="match status" value="1"/>
</dbReference>
<keyword evidence="4" id="KW-0732">Signal</keyword>
<dbReference type="InterPro" id="IPR051487">
    <property type="entry name" value="Ser/Thr_Proteases_Immune/Dev"/>
</dbReference>
<dbReference type="AlphaFoldDB" id="A0A1I7YTA3"/>
<dbReference type="InterPro" id="IPR018114">
    <property type="entry name" value="TRYPSIN_HIS"/>
</dbReference>